<evidence type="ECO:0000313" key="2">
    <source>
        <dbReference type="EMBL" id="CAA9299852.1"/>
    </source>
</evidence>
<sequence>AQAPADPHCRAPPGGDRRVRRQQLLHRTAASRGHARAAGPHRGGRRRALRPQRVGAQRGVAGAPAVRGRIRLRAAAEWEHLHADPRGHPHAQHPPGAAAQHAGVRPHRGSVAQPRVVCGQRRGAGAGRGVHLSHAPVRGPVRRVLQLRQAAGAEPGPRGGDGAPVRGGERQLRRRAADGRL</sequence>
<accession>A0A6J4K9N7</accession>
<feature type="compositionally biased region" description="Low complexity" evidence="1">
    <location>
        <begin position="27"/>
        <end position="40"/>
    </location>
</feature>
<feature type="region of interest" description="Disordered" evidence="1">
    <location>
        <begin position="81"/>
        <end position="111"/>
    </location>
</feature>
<evidence type="ECO:0000256" key="1">
    <source>
        <dbReference type="SAM" id="MobiDB-lite"/>
    </source>
</evidence>
<protein>
    <submittedName>
        <fullName evidence="2">Uncharacterized protein</fullName>
    </submittedName>
</protein>
<dbReference type="EMBL" id="CADCTW010000022">
    <property type="protein sequence ID" value="CAA9299852.1"/>
    <property type="molecule type" value="Genomic_DNA"/>
</dbReference>
<feature type="compositionally biased region" description="Basic and acidic residues" evidence="1">
    <location>
        <begin position="167"/>
        <end position="181"/>
    </location>
</feature>
<dbReference type="AlphaFoldDB" id="A0A6J4K9N7"/>
<proteinExistence type="predicted"/>
<feature type="non-terminal residue" evidence="2">
    <location>
        <position position="1"/>
    </location>
</feature>
<feature type="region of interest" description="Disordered" evidence="1">
    <location>
        <begin position="146"/>
        <end position="181"/>
    </location>
</feature>
<gene>
    <name evidence="2" type="ORF">AVDCRST_MAG68-324</name>
</gene>
<name>A0A6J4K9N7_9BACT</name>
<feature type="non-terminal residue" evidence="2">
    <location>
        <position position="181"/>
    </location>
</feature>
<organism evidence="2">
    <name type="scientific">uncultured Gemmatimonadota bacterium</name>
    <dbReference type="NCBI Taxonomy" id="203437"/>
    <lineage>
        <taxon>Bacteria</taxon>
        <taxon>Pseudomonadati</taxon>
        <taxon>Gemmatimonadota</taxon>
        <taxon>environmental samples</taxon>
    </lineage>
</organism>
<reference evidence="2" key="1">
    <citation type="submission" date="2020-02" db="EMBL/GenBank/DDBJ databases">
        <authorList>
            <person name="Meier V. D."/>
        </authorList>
    </citation>
    <scope>NUCLEOTIDE SEQUENCE</scope>
    <source>
        <strain evidence="2">AVDCRST_MAG68</strain>
    </source>
</reference>
<feature type="region of interest" description="Disordered" evidence="1">
    <location>
        <begin position="27"/>
        <end position="65"/>
    </location>
</feature>
<feature type="compositionally biased region" description="Low complexity" evidence="1">
    <location>
        <begin position="93"/>
        <end position="103"/>
    </location>
</feature>